<evidence type="ECO:0000313" key="1">
    <source>
        <dbReference type="EMBL" id="ADO67330.1"/>
    </source>
</evidence>
<dbReference type="KEGG" id="vg:9887699"/>
<name>E3T567_CROVB</name>
<dbReference type="GeneID" id="9887699"/>
<gene>
    <name evidence="1" type="ORF">crov297</name>
</gene>
<proteinExistence type="predicted"/>
<organismHost>
    <name type="scientific">Cafeteria roenbergensis</name>
    <name type="common">Marine flagellate</name>
    <dbReference type="NCBI Taxonomy" id="33653"/>
</organismHost>
<evidence type="ECO:0000313" key="2">
    <source>
        <dbReference type="Proteomes" id="UP000029781"/>
    </source>
</evidence>
<organism evidence="1 2">
    <name type="scientific">Cafeteria roenbergensis virus (strain BV-PW1)</name>
    <name type="common">CroV</name>
    <dbReference type="NCBI Taxonomy" id="693272"/>
    <lineage>
        <taxon>Viruses</taxon>
        <taxon>Varidnaviria</taxon>
        <taxon>Bamfordvirae</taxon>
        <taxon>Nucleocytoviricota</taxon>
        <taxon>Megaviricetes</taxon>
        <taxon>Imitervirales</taxon>
        <taxon>Mimiviridae</taxon>
        <taxon>Aliimimivirinae</taxon>
        <taxon>Rheavirus</taxon>
        <taxon>Rheavirus sinusmexicani</taxon>
    </lineage>
</organism>
<reference evidence="1 2" key="1">
    <citation type="journal article" date="2010" name="Proc. Natl. Acad. Sci. U.S.A.">
        <title>Giant virus with a remarkable complement of genes infects marine zooplankton.</title>
        <authorList>
            <person name="Fischer M.G."/>
            <person name="Allen M.J."/>
            <person name="Wilson W.H."/>
            <person name="Suttle C.A."/>
        </authorList>
    </citation>
    <scope>NUCLEOTIDE SEQUENCE [LARGE SCALE GENOMIC DNA]</scope>
    <source>
        <strain evidence="1 2">BV-PW1</strain>
    </source>
</reference>
<evidence type="ECO:0008006" key="3">
    <source>
        <dbReference type="Google" id="ProtNLM"/>
    </source>
</evidence>
<accession>E3T567</accession>
<dbReference type="RefSeq" id="YP_003969929.1">
    <property type="nucleotide sequence ID" value="NC_014637.1"/>
</dbReference>
<dbReference type="EMBL" id="GU244497">
    <property type="protein sequence ID" value="ADO67330.1"/>
    <property type="molecule type" value="Genomic_DNA"/>
</dbReference>
<dbReference type="Proteomes" id="UP000029781">
    <property type="component" value="Segment"/>
</dbReference>
<protein>
    <recommendedName>
        <fullName evidence="3">Cullin family profile domain-containing protein</fullName>
    </recommendedName>
</protein>
<sequence length="688" mass="81207">MSLSLESLGINIYNSPKNNFQEDIIKYCLDKINGENLNTSPQLILAHQHKLNQEIIKLINTNLERNLLNKRQYIFNKSTLSNFEDILNDFLLNYINQLKSIDVILGLSYKQLSQLPKNTQESEQEQELEEQPTHKLKDQHILKFNGNFDFVQKNIEVLCELIIFNPVIKKFLLKFILKNINTNSNKKNPLMKTLQKIDNYNLEIFSEFIQYIIKWFNKTVVIPEEYPLYLKEVYELETLITRCNKIKIYIQNNFPFNRHSHVYIPILNCVIVKKFGNLKIYNQNGFIIINKFLTKVLKLTELVPPDTNNYYKIVIENKIEDIFSKITELTNIPIIFKLYQTFHFIQPEIGSLFKRCVNSNIFKNILNTIINLSEENLITFVNIINNYLSTSPILIRLKFQLSNVLWELTDDEINKINIFIKNTVYHKKEDYLNIISSMLEDIIQTKQINMLILPHQAFHFSRGLWDFPMDKNYFSEKHFNTLPFGEELNALFINQNDIRKELIVFSTKGSVILELQDQNGTLIGTFLPIQAMIIKVLLEEDNVSVKVINNICTKTGIEQTQKTKIFNTLADLIVINNTEQTISLKETLPYYNKKNFAELFFIETTLVENKITYDIILSFNEYIKSNVCSILKQQPNMTMSIIELEQILKKSIKKYHTFDHNEFTKIINSMIKYDYIYKENDYLIYIIY</sequence>
<keyword evidence="2" id="KW-1185">Reference proteome</keyword>